<dbReference type="AlphaFoldDB" id="A0A382SBM6"/>
<gene>
    <name evidence="1" type="ORF">METZ01_LOCUS360117</name>
</gene>
<name>A0A382SBM6_9ZZZZ</name>
<evidence type="ECO:0000313" key="1">
    <source>
        <dbReference type="EMBL" id="SVD07263.1"/>
    </source>
</evidence>
<organism evidence="1">
    <name type="scientific">marine metagenome</name>
    <dbReference type="NCBI Taxonomy" id="408172"/>
    <lineage>
        <taxon>unclassified sequences</taxon>
        <taxon>metagenomes</taxon>
        <taxon>ecological metagenomes</taxon>
    </lineage>
</organism>
<sequence length="110" mass="12733">MKQLKQRKQQILSPRSTRNEIETTIQFIGDFGLDKAKGLDLSNGGIGFELEEDIPFDMEFEVDGDLHQHRAYMVWMQRLKNGCSRFGFQFITGPTSSLPWLYKELDSDSQ</sequence>
<evidence type="ECO:0008006" key="2">
    <source>
        <dbReference type="Google" id="ProtNLM"/>
    </source>
</evidence>
<accession>A0A382SBM6</accession>
<protein>
    <recommendedName>
        <fullName evidence="2">PilZ domain-containing protein</fullName>
    </recommendedName>
</protein>
<dbReference type="EMBL" id="UINC01127862">
    <property type="protein sequence ID" value="SVD07263.1"/>
    <property type="molecule type" value="Genomic_DNA"/>
</dbReference>
<proteinExistence type="predicted"/>
<reference evidence="1" key="1">
    <citation type="submission" date="2018-05" db="EMBL/GenBank/DDBJ databases">
        <authorList>
            <person name="Lanie J.A."/>
            <person name="Ng W.-L."/>
            <person name="Kazmierczak K.M."/>
            <person name="Andrzejewski T.M."/>
            <person name="Davidsen T.M."/>
            <person name="Wayne K.J."/>
            <person name="Tettelin H."/>
            <person name="Glass J.I."/>
            <person name="Rusch D."/>
            <person name="Podicherti R."/>
            <person name="Tsui H.-C.T."/>
            <person name="Winkler M.E."/>
        </authorList>
    </citation>
    <scope>NUCLEOTIDE SEQUENCE</scope>
</reference>